<reference evidence="2 3" key="1">
    <citation type="journal article" date="2019" name="Int. J. Syst. Evol. Microbiol.">
        <title>The Global Catalogue of Microorganisms (GCM) 10K type strain sequencing project: providing services to taxonomists for standard genome sequencing and annotation.</title>
        <authorList>
            <consortium name="The Broad Institute Genomics Platform"/>
            <consortium name="The Broad Institute Genome Sequencing Center for Infectious Disease"/>
            <person name="Wu L."/>
            <person name="Ma J."/>
        </authorList>
    </citation>
    <scope>NUCLEOTIDE SEQUENCE [LARGE SCALE GENOMIC DNA]</scope>
    <source>
        <strain evidence="2 3">JCM 19585</strain>
    </source>
</reference>
<keyword evidence="3" id="KW-1185">Reference proteome</keyword>
<dbReference type="OrthoDB" id="177006at2157"/>
<protein>
    <recommendedName>
        <fullName evidence="4">DUF3054 domain-containing protein</fullName>
    </recommendedName>
</protein>
<dbReference type="InterPro" id="IPR021414">
    <property type="entry name" value="DUF3054"/>
</dbReference>
<dbReference type="Pfam" id="PF11255">
    <property type="entry name" value="DUF3054"/>
    <property type="match status" value="1"/>
</dbReference>
<organism evidence="2 3">
    <name type="scientific">Halarchaeum grantii</name>
    <dbReference type="NCBI Taxonomy" id="1193105"/>
    <lineage>
        <taxon>Archaea</taxon>
        <taxon>Methanobacteriati</taxon>
        <taxon>Methanobacteriota</taxon>
        <taxon>Stenosarchaea group</taxon>
        <taxon>Halobacteria</taxon>
        <taxon>Halobacteriales</taxon>
        <taxon>Halobacteriaceae</taxon>
    </lineage>
</organism>
<evidence type="ECO:0000313" key="3">
    <source>
        <dbReference type="Proteomes" id="UP000628840"/>
    </source>
</evidence>
<dbReference type="AlphaFoldDB" id="A0A830F4V6"/>
<feature type="transmembrane region" description="Helical" evidence="1">
    <location>
        <begin position="12"/>
        <end position="32"/>
    </location>
</feature>
<proteinExistence type="predicted"/>
<keyword evidence="1" id="KW-0812">Transmembrane</keyword>
<evidence type="ECO:0000313" key="2">
    <source>
        <dbReference type="EMBL" id="GGL21326.1"/>
    </source>
</evidence>
<feature type="transmembrane region" description="Helical" evidence="1">
    <location>
        <begin position="108"/>
        <end position="132"/>
    </location>
</feature>
<gene>
    <name evidence="2" type="ORF">GCM10009037_00730</name>
</gene>
<feature type="transmembrane region" description="Helical" evidence="1">
    <location>
        <begin position="44"/>
        <end position="64"/>
    </location>
</feature>
<evidence type="ECO:0000256" key="1">
    <source>
        <dbReference type="SAM" id="Phobius"/>
    </source>
</evidence>
<dbReference type="EMBL" id="BMPF01000001">
    <property type="protein sequence ID" value="GGL21326.1"/>
    <property type="molecule type" value="Genomic_DNA"/>
</dbReference>
<name>A0A830F4V6_9EURY</name>
<accession>A0A830F4V6</accession>
<sequence length="135" mass="14765">MSLLDVDRRTLRLFALPDAAAILAFVLVGEYQHSMLAYSLTHPLRLVGVLLPFVGAWAVVAPALRAYSARARSWRGLLGWTVLSWLVADALAQALLASRLFPIDFDPIFAVVVAVFGTLFLLVARGLAFAVATWR</sequence>
<feature type="transmembrane region" description="Helical" evidence="1">
    <location>
        <begin position="76"/>
        <end position="96"/>
    </location>
</feature>
<evidence type="ECO:0008006" key="4">
    <source>
        <dbReference type="Google" id="ProtNLM"/>
    </source>
</evidence>
<comment type="caution">
    <text evidence="2">The sequence shown here is derived from an EMBL/GenBank/DDBJ whole genome shotgun (WGS) entry which is preliminary data.</text>
</comment>
<dbReference type="RefSeq" id="WP_188876450.1">
    <property type="nucleotide sequence ID" value="NZ_BMPF01000001.1"/>
</dbReference>
<keyword evidence="1" id="KW-1133">Transmembrane helix</keyword>
<dbReference type="Proteomes" id="UP000628840">
    <property type="component" value="Unassembled WGS sequence"/>
</dbReference>
<keyword evidence="1" id="KW-0472">Membrane</keyword>